<reference evidence="8 9" key="1">
    <citation type="submission" date="2016-12" db="EMBL/GenBank/DDBJ databases">
        <title>Isolation and genomic insights into novel planktonic Zetaproteobacteria from stratified waters of the Chesapeake Bay.</title>
        <authorList>
            <person name="McAllister S.M."/>
            <person name="Kato S."/>
            <person name="Chan C.S."/>
            <person name="Chiu B.K."/>
            <person name="Field E.K."/>
        </authorList>
    </citation>
    <scope>NUCLEOTIDE SEQUENCE [LARGE SCALE GENOMIC DNA]</scope>
    <source>
        <strain evidence="8 9">CP-8</strain>
    </source>
</reference>
<keyword evidence="7" id="KW-0472">Membrane</keyword>
<evidence type="ECO:0000256" key="7">
    <source>
        <dbReference type="SAM" id="Phobius"/>
    </source>
</evidence>
<dbReference type="OrthoDB" id="9814979at2"/>
<comment type="caution">
    <text evidence="6">Lacks conserved residue(s) required for the propagation of feature annotation.</text>
</comment>
<gene>
    <name evidence="6" type="primary">rsmG</name>
    <name evidence="8" type="ORF">Ga0123462_2281</name>
</gene>
<proteinExistence type="inferred from homology"/>
<protein>
    <recommendedName>
        <fullName evidence="6">Ribosomal RNA small subunit methyltransferase G</fullName>
        <ecNumber evidence="6">2.1.1.170</ecNumber>
    </recommendedName>
    <alternativeName>
        <fullName evidence="6">16S rRNA 7-methylguanosine methyltransferase</fullName>
        <shortName evidence="6">16S rRNA m7G methyltransferase</shortName>
    </alternativeName>
</protein>
<keyword evidence="3 6" id="KW-0489">Methyltransferase</keyword>
<comment type="similarity">
    <text evidence="6">Belongs to the methyltransferase superfamily. RNA methyltransferase RsmG family.</text>
</comment>
<dbReference type="GO" id="GO:0070043">
    <property type="term" value="F:rRNA (guanine-N7-)-methyltransferase activity"/>
    <property type="evidence" value="ECO:0007669"/>
    <property type="project" value="UniProtKB-UniRule"/>
</dbReference>
<dbReference type="PANTHER" id="PTHR31760:SF0">
    <property type="entry name" value="S-ADENOSYL-L-METHIONINE-DEPENDENT METHYLTRANSFERASES SUPERFAMILY PROTEIN"/>
    <property type="match status" value="1"/>
</dbReference>
<dbReference type="HAMAP" id="MF_00074">
    <property type="entry name" value="16SrRNA_methyltr_G"/>
    <property type="match status" value="1"/>
</dbReference>
<comment type="function">
    <text evidence="6">Specifically methylates the N7 position of guanine in position 527 of 16S rRNA.</text>
</comment>
<evidence type="ECO:0000313" key="9">
    <source>
        <dbReference type="Proteomes" id="UP000231637"/>
    </source>
</evidence>
<evidence type="ECO:0000256" key="5">
    <source>
        <dbReference type="ARBA" id="ARBA00022691"/>
    </source>
</evidence>
<keyword evidence="5 6" id="KW-0949">S-adenosyl-L-methionine</keyword>
<evidence type="ECO:0000256" key="4">
    <source>
        <dbReference type="ARBA" id="ARBA00022679"/>
    </source>
</evidence>
<organism evidence="8 9">
    <name type="scientific">Mariprofundus ferrinatatus</name>
    <dbReference type="NCBI Taxonomy" id="1921087"/>
    <lineage>
        <taxon>Bacteria</taxon>
        <taxon>Pseudomonadati</taxon>
        <taxon>Pseudomonadota</taxon>
        <taxon>Candidatius Mariprofundia</taxon>
        <taxon>Mariprofundales</taxon>
        <taxon>Mariprofundaceae</taxon>
        <taxon>Mariprofundus</taxon>
    </lineage>
</organism>
<dbReference type="Gene3D" id="3.40.50.150">
    <property type="entry name" value="Vaccinia Virus protein VP39"/>
    <property type="match status" value="1"/>
</dbReference>
<dbReference type="SUPFAM" id="SSF53335">
    <property type="entry name" value="S-adenosyl-L-methionine-dependent methyltransferases"/>
    <property type="match status" value="1"/>
</dbReference>
<evidence type="ECO:0000256" key="6">
    <source>
        <dbReference type="HAMAP-Rule" id="MF_00074"/>
    </source>
</evidence>
<sequence>MSCDAYVQEVMKFRRALNLTSISDPALFNAQFIEPSLALAEWLPHEGRMLDIGSGMGVPGIPLIIELPGLVGVLVERRKKRAEFLRHVVRKLHLNAEVYDADVNDLPSLKIDVCVARAVTDEAGLLNMCTPHVNANATAVFPVPVSRQPAAVEGWRLEGEHNLNIAGGDGIQRIRCYRYCDGLQGGFT</sequence>
<dbReference type="PANTHER" id="PTHR31760">
    <property type="entry name" value="S-ADENOSYL-L-METHIONINE-DEPENDENT METHYLTRANSFERASES SUPERFAMILY PROTEIN"/>
    <property type="match status" value="1"/>
</dbReference>
<comment type="catalytic activity">
    <reaction evidence="6">
        <text>guanosine(527) in 16S rRNA + S-adenosyl-L-methionine = N(7)-methylguanosine(527) in 16S rRNA + S-adenosyl-L-homocysteine</text>
        <dbReference type="Rhea" id="RHEA:42732"/>
        <dbReference type="Rhea" id="RHEA-COMP:10209"/>
        <dbReference type="Rhea" id="RHEA-COMP:10210"/>
        <dbReference type="ChEBI" id="CHEBI:57856"/>
        <dbReference type="ChEBI" id="CHEBI:59789"/>
        <dbReference type="ChEBI" id="CHEBI:74269"/>
        <dbReference type="ChEBI" id="CHEBI:74480"/>
        <dbReference type="EC" id="2.1.1.170"/>
    </reaction>
</comment>
<dbReference type="InterPro" id="IPR029063">
    <property type="entry name" value="SAM-dependent_MTases_sf"/>
</dbReference>
<keyword evidence="2 6" id="KW-0698">rRNA processing</keyword>
<dbReference type="GO" id="GO:0005829">
    <property type="term" value="C:cytosol"/>
    <property type="evidence" value="ECO:0007669"/>
    <property type="project" value="TreeGrafter"/>
</dbReference>
<evidence type="ECO:0000256" key="1">
    <source>
        <dbReference type="ARBA" id="ARBA00022490"/>
    </source>
</evidence>
<dbReference type="InterPro" id="IPR003682">
    <property type="entry name" value="rRNA_ssu_MeTfrase_G"/>
</dbReference>
<accession>A0A2K8L734</accession>
<dbReference type="EC" id="2.1.1.170" evidence="6"/>
<keyword evidence="7" id="KW-1133">Transmembrane helix</keyword>
<evidence type="ECO:0000256" key="3">
    <source>
        <dbReference type="ARBA" id="ARBA00022603"/>
    </source>
</evidence>
<evidence type="ECO:0000256" key="2">
    <source>
        <dbReference type="ARBA" id="ARBA00022552"/>
    </source>
</evidence>
<feature type="binding site" evidence="6">
    <location>
        <position position="53"/>
    </location>
    <ligand>
        <name>S-adenosyl-L-methionine</name>
        <dbReference type="ChEBI" id="CHEBI:59789"/>
    </ligand>
</feature>
<keyword evidence="7" id="KW-0812">Transmembrane</keyword>
<dbReference type="Proteomes" id="UP000231637">
    <property type="component" value="Chromosome"/>
</dbReference>
<dbReference type="EMBL" id="CP018800">
    <property type="protein sequence ID" value="ATX83110.1"/>
    <property type="molecule type" value="Genomic_DNA"/>
</dbReference>
<evidence type="ECO:0000313" key="8">
    <source>
        <dbReference type="EMBL" id="ATX83110.1"/>
    </source>
</evidence>
<feature type="transmembrane region" description="Helical" evidence="7">
    <location>
        <begin position="52"/>
        <end position="75"/>
    </location>
</feature>
<dbReference type="AlphaFoldDB" id="A0A2K8L734"/>
<feature type="binding site" evidence="6">
    <location>
        <position position="117"/>
    </location>
    <ligand>
        <name>S-adenosyl-L-methionine</name>
        <dbReference type="ChEBI" id="CHEBI:59789"/>
    </ligand>
</feature>
<comment type="subcellular location">
    <subcellularLocation>
        <location evidence="6">Cytoplasm</location>
    </subcellularLocation>
</comment>
<dbReference type="RefSeq" id="WP_100266381.1">
    <property type="nucleotide sequence ID" value="NZ_CP018800.1"/>
</dbReference>
<dbReference type="KEGG" id="mfn:Ga0123462_2281"/>
<keyword evidence="4 6" id="KW-0808">Transferase</keyword>
<name>A0A2K8L734_9PROT</name>
<dbReference type="Pfam" id="PF02527">
    <property type="entry name" value="GidB"/>
    <property type="match status" value="1"/>
</dbReference>
<keyword evidence="1 6" id="KW-0963">Cytoplasm</keyword>
<keyword evidence="9" id="KW-1185">Reference proteome</keyword>